<keyword evidence="8 17" id="KW-0040">ANK repeat</keyword>
<evidence type="ECO:0000256" key="8">
    <source>
        <dbReference type="ARBA" id="ARBA00023043"/>
    </source>
</evidence>
<feature type="domain" description="V-SNARE coiled-coil homology" evidence="22">
    <location>
        <begin position="1505"/>
        <end position="1565"/>
    </location>
</feature>
<accession>A0A3M0IY90</accession>
<dbReference type="InterPro" id="IPR000014">
    <property type="entry name" value="PAS"/>
</dbReference>
<feature type="transmembrane region" description="Helical" evidence="20">
    <location>
        <begin position="1567"/>
        <end position="1586"/>
    </location>
</feature>
<keyword evidence="6" id="KW-0677">Repeat</keyword>
<dbReference type="GO" id="GO:0043153">
    <property type="term" value="P:entrainment of circadian clock by photoperiod"/>
    <property type="evidence" value="ECO:0007669"/>
    <property type="project" value="TreeGrafter"/>
</dbReference>
<evidence type="ECO:0000256" key="7">
    <source>
        <dbReference type="ARBA" id="ARBA00023015"/>
    </source>
</evidence>
<dbReference type="CDD" id="cd15870">
    <property type="entry name" value="R-SNARE_VAMP2"/>
    <property type="match status" value="1"/>
</dbReference>
<dbReference type="InterPro" id="IPR042855">
    <property type="entry name" value="V_SNARE_CC"/>
</dbReference>
<dbReference type="PROSITE" id="PS50892">
    <property type="entry name" value="V_SNARE"/>
    <property type="match status" value="1"/>
</dbReference>
<feature type="region of interest" description="Disordered" evidence="19">
    <location>
        <begin position="1102"/>
        <end position="1132"/>
    </location>
</feature>
<dbReference type="InterPro" id="IPR013783">
    <property type="entry name" value="Ig-like_fold"/>
</dbReference>
<dbReference type="PROSITE" id="PS50088">
    <property type="entry name" value="ANK_REPEAT"/>
    <property type="match status" value="1"/>
</dbReference>
<keyword evidence="12" id="KW-0539">Nucleus</keyword>
<evidence type="ECO:0000256" key="5">
    <source>
        <dbReference type="ARBA" id="ARBA00022490"/>
    </source>
</evidence>
<comment type="subunit">
    <text evidence="13">May interact with calmodulin.</text>
</comment>
<evidence type="ECO:0000256" key="18">
    <source>
        <dbReference type="PROSITE-ProRule" id="PRU00290"/>
    </source>
</evidence>
<dbReference type="InterPro" id="IPR048814">
    <property type="entry name" value="Per1-3_PAS-A"/>
</dbReference>
<feature type="region of interest" description="Disordered" evidence="19">
    <location>
        <begin position="2443"/>
        <end position="2549"/>
    </location>
</feature>
<keyword evidence="20" id="KW-0812">Transmembrane</keyword>
<dbReference type="PRINTS" id="PR00219">
    <property type="entry name" value="SYNAPTOBREVN"/>
</dbReference>
<dbReference type="Pfam" id="PF00957">
    <property type="entry name" value="Synaptobrevin"/>
    <property type="match status" value="1"/>
</dbReference>
<dbReference type="InterPro" id="IPR035965">
    <property type="entry name" value="PAS-like_dom_sf"/>
</dbReference>
<feature type="compositionally biased region" description="Polar residues" evidence="19">
    <location>
        <begin position="1102"/>
        <end position="1127"/>
    </location>
</feature>
<keyword evidence="20" id="KW-0472">Membrane</keyword>
<evidence type="ECO:0000256" key="3">
    <source>
        <dbReference type="ARBA" id="ARBA00008025"/>
    </source>
</evidence>
<dbReference type="Pfam" id="PF08447">
    <property type="entry name" value="PAS_3"/>
    <property type="match status" value="1"/>
</dbReference>
<feature type="compositionally biased region" description="Polar residues" evidence="19">
    <location>
        <begin position="1011"/>
        <end position="1036"/>
    </location>
</feature>
<dbReference type="GO" id="GO:0012505">
    <property type="term" value="C:endomembrane system"/>
    <property type="evidence" value="ECO:0007669"/>
    <property type="project" value="UniProtKB-SubCell"/>
</dbReference>
<dbReference type="InterPro" id="IPR036770">
    <property type="entry name" value="Ankyrin_rpt-contain_sf"/>
</dbReference>
<feature type="region of interest" description="Disordered" evidence="19">
    <location>
        <begin position="1011"/>
        <end position="1085"/>
    </location>
</feature>
<keyword evidence="18" id="KW-0175">Coiled coil</keyword>
<evidence type="ECO:0000313" key="24">
    <source>
        <dbReference type="Proteomes" id="UP000269221"/>
    </source>
</evidence>
<keyword evidence="5" id="KW-0963">Cytoplasm</keyword>
<dbReference type="GO" id="GO:0000122">
    <property type="term" value="P:negative regulation of transcription by RNA polymerase II"/>
    <property type="evidence" value="ECO:0007669"/>
    <property type="project" value="TreeGrafter"/>
</dbReference>
<evidence type="ECO:0000256" key="13">
    <source>
        <dbReference type="ARBA" id="ARBA00029480"/>
    </source>
</evidence>
<evidence type="ECO:0000259" key="21">
    <source>
        <dbReference type="PROSITE" id="PS50112"/>
    </source>
</evidence>
<evidence type="ECO:0000259" key="22">
    <source>
        <dbReference type="PROSITE" id="PS50892"/>
    </source>
</evidence>
<evidence type="ECO:0000256" key="1">
    <source>
        <dbReference type="ARBA" id="ARBA00004123"/>
    </source>
</evidence>
<keyword evidence="10" id="KW-0010">Activator</keyword>
<feature type="repeat" description="ANK" evidence="17">
    <location>
        <begin position="902"/>
        <end position="924"/>
    </location>
</feature>
<evidence type="ECO:0000256" key="9">
    <source>
        <dbReference type="ARBA" id="ARBA00023108"/>
    </source>
</evidence>
<feature type="region of interest" description="Disordered" evidence="19">
    <location>
        <begin position="2383"/>
        <end position="2411"/>
    </location>
</feature>
<proteinExistence type="inferred from homology"/>
<feature type="compositionally biased region" description="Basic and acidic residues" evidence="19">
    <location>
        <begin position="148"/>
        <end position="166"/>
    </location>
</feature>
<comment type="subcellular location">
    <subcellularLocation>
        <location evidence="2">Cytoplasm</location>
    </subcellularLocation>
    <subcellularLocation>
        <location evidence="14">Endomembrane system</location>
        <topology evidence="14">Single-pass type IV membrane protein</topology>
    </subcellularLocation>
    <subcellularLocation>
        <location evidence="1">Nucleus</location>
    </subcellularLocation>
</comment>
<dbReference type="GO" id="GO:0000976">
    <property type="term" value="F:transcription cis-regulatory region binding"/>
    <property type="evidence" value="ECO:0007669"/>
    <property type="project" value="TreeGrafter"/>
</dbReference>
<dbReference type="Gene3D" id="2.60.40.10">
    <property type="entry name" value="Immunoglobulins"/>
    <property type="match status" value="1"/>
</dbReference>
<evidence type="ECO:0000256" key="10">
    <source>
        <dbReference type="ARBA" id="ARBA00023159"/>
    </source>
</evidence>
<dbReference type="PROSITE" id="PS50112">
    <property type="entry name" value="PAS"/>
    <property type="match status" value="1"/>
</dbReference>
<feature type="compositionally biased region" description="Basic residues" evidence="19">
    <location>
        <begin position="2223"/>
        <end position="2235"/>
    </location>
</feature>
<dbReference type="PROSITE" id="PS50297">
    <property type="entry name" value="ANK_REP_REGION"/>
    <property type="match status" value="1"/>
</dbReference>
<feature type="compositionally biased region" description="Polar residues" evidence="19">
    <location>
        <begin position="176"/>
        <end position="206"/>
    </location>
</feature>
<dbReference type="InterPro" id="IPR001388">
    <property type="entry name" value="Synaptobrevin-like"/>
</dbReference>
<evidence type="ECO:0000256" key="11">
    <source>
        <dbReference type="ARBA" id="ARBA00023163"/>
    </source>
</evidence>
<feature type="compositionally biased region" description="Low complexity" evidence="19">
    <location>
        <begin position="389"/>
        <end position="406"/>
    </location>
</feature>
<feature type="region of interest" description="Disordered" evidence="19">
    <location>
        <begin position="124"/>
        <end position="216"/>
    </location>
</feature>
<evidence type="ECO:0000256" key="15">
    <source>
        <dbReference type="ARBA" id="ARBA00055757"/>
    </source>
</evidence>
<dbReference type="GO" id="GO:0016020">
    <property type="term" value="C:membrane"/>
    <property type="evidence" value="ECO:0007669"/>
    <property type="project" value="InterPro"/>
</dbReference>
<reference evidence="23 24" key="1">
    <citation type="submission" date="2018-07" db="EMBL/GenBank/DDBJ databases">
        <title>A high quality draft genome assembly of the barn swallow (H. rustica rustica).</title>
        <authorList>
            <person name="Formenti G."/>
            <person name="Chiara M."/>
            <person name="Poveda L."/>
            <person name="Francoijs K.-J."/>
            <person name="Bonisoli-Alquati A."/>
            <person name="Canova L."/>
            <person name="Gianfranceschi L."/>
            <person name="Horner D.S."/>
            <person name="Saino N."/>
        </authorList>
    </citation>
    <scope>NUCLEOTIDE SEQUENCE [LARGE SCALE GENOMIC DNA]</scope>
    <source>
        <strain evidence="23">Chelidonia</strain>
        <tissue evidence="23">Blood</tissue>
    </source>
</reference>
<feature type="region of interest" description="Disordered" evidence="19">
    <location>
        <begin position="2031"/>
        <end position="2051"/>
    </location>
</feature>
<keyword evidence="7" id="KW-0805">Transcription regulation</keyword>
<sequence>MWGIGNGYTCAVHVHSIFHSFAHGGQSPGSANEQGAAGHYQKVIFIAFSSEGKKGKKEKKVHGIKWTCSNGNSSSGFSVEQLVQQILDSHQTKPQPRTHNCLCTGTLGAGSSVHHKCNSAKHRIISPKVEPRTGGYSTHSEVQNNDVSEGKNEHSHGKASSREKRNGKVAKPVLLHQNSTEVSSTNQVEVPDTTQNSPVSISSGLNSDPDMADSPAVTGVSSMAVASVMGSLSQSATVFMSEVTSEAVYTMSPTSGPNQHLLSSDAAAQGLVLAVSSDGHKFAFPTTGSSETLSMLPSTVSEELVLSTTLEGNRKIPETTMNFDPDCFLNNPKQGQTYGGGGIKSESINTNIRQSPTTERSFNFNTTLTKEIKTEDTSFEQQMSKEAFSSTSASNTLTLSTGSGLLPSGGGLSPSTTLEQMDFSAIDSNKDYSSSFNQTVQSPHVHQTPSPSFFLQDASKPLPLEQNAHNNLNDTGSSFVNTLGISSVKTEPSSQTTSNCNGTVETRIESTSSLQLMQFQANFQAMTAEAEVPMETSQQAEGNENLLKSGDLQACNTEHYLQPEANGGIRNGNNLPILQGNMVQGLYPVAHPSLNNSSNMELNLDHFDISFSNQFSDLINDFISVEGGSNALYGHQLVSGDSAGLSQPEDSNRATYNQAEMCIPCCSPQQANMQLSSTENGASTMAYMHVAEVVSAAAAQGTLGLLQQSGRLFMVTDYSPEWSYPEGGVKVLITGPWQEASNNYSCLFDQISVPASLIQPGVLRCYCPAHDTGLVTLQVAFNNQIISNSVVFEYKARALPTLPSSQHDWLSLDDNQFRMSILERLEQMERRMAEMTGSQQHKQGVGGGSNGNGNSGTQVQCVSGTGTLGSCFESRVVVVCEKMMSRACWAKSKHLIHSKTFRGMTLLHLAAAQGYATLIQTLIKWRTKHADSIDLELEVDPLNVDHFSCTPLMWACALGHMDAAVVLYKWDRRAISIPDSLGRLPLAIARSRGHVKLAECLEQLQRDEQTQLGQNPRIQCPSSTDSNTENWVSQWHSELVASQEPQKGVTVISSTNTELRRPRSEPSSYYSSETQKDCPAPKKHKLSPEYFQARQEKLLSTALSLEQPSIRKQNSGSKQSSTETISPSEGLRDYGRELSQHIPEVTGYRGSGSQAGIKWNPKDIYIGVSAVQVAGSQKGTALGKEAVAHRLRQREQMNVLMMADREMVDAELLSYRDNAGDEDCLHHMDELQVNMMTLAEHIIEATPDRIKRENFVPMESLLVERTDSAAMSTTMSWLASYLADIDHLPSAAQISLSPAGSPISEIAFEKPSLPSAADWSEFLSASTSEKVENEFAQLTLSDHEQRELYEAAKLVQTVFRKYKGRPLREQQEVAAAVIQRCYRKYKQVIETVKFYEARYALYKKMTQAAILIQSKFRSYYEQKKFQQSRRAAMLIQQYYRSYKECGKRRQNRRAATIVQQKLRSSLLTKKQDQAARKIMRFLRRCRHRSANVPGSSNMAASSNRRLQQTQHQVDEVVDIMRVNVDKVLERDQKLSELDDRADALQAGASQFETSAAKLKRKYWWKNCKMWAILIAVVVIIIIIIIANNDFFQALNDRRVFQTDVVTYSIEELVAVASEHTPKNTDTFVAVFSLLSGRIVHISEQAASILNCKKKVLDSSRFVELLVPQDILTDTFNVFILLASPYEYAQVKSFFCRIRGGKDQEQEARCYPFRITPYLVHVCTSVRVDAESCCLALAEKIHSGYEGKAVPLLGYLPQDLIGTSILMYLHPEDRPLMITIHRKILKFAGQPPFEHLPIRFCTQNGDYVILDTSWSSFVNPWSRKVVFIIGRHKVRTSPLNEDVFAPRSKEMSSVEKEIRELQGQIYKLLLQRVIFKFFVPLIQPVHSNVSSGYGSLGSSGSYEHYISIASSSDSNGNCAEETQEPMTLQQVCADVNRIKNLGQQLYIASRSKPQNANEQAVSSEVLGGKRHTASCFLQTLRGDSTEETRNTFYDDPKKTPHVPSYQQINCVDSIIRYLESCSIPALKRKCKSSENTSSSSSEDDKQVQQSQQEVRALEDTAMLSAVESHTPISAGLEETLKDQTTAGMVGAPLADLTLSNKAPSVISVTSQCSYSSTIVHVPHPESEVTTMEDAAVGSEQIELPPVNAQSLAVLPEDLKPVGLTKETLSAHTQKEEQNYVDKFRQRVLLSPFRTYLQQGSRSNNRHSCGQGDSPSKQMSPASCKKGKHGKFKRQKPQRQCSDSHSSSKNRNSLPCDKRANQKQLFSPSEVSYLSSSSVNVHPPVGFPAYLNPVSTFPAFSGAEQLALRSLPPQSMPSSQLCCGTQSYPVFYPPNIGTFMAVFFQGFPMYTQTPPHVFLPSPQCVYPPCSYPCTTLPPAPPPCAPSPVTPRSVDQPFPASPHSSVEDQQEGQCDQALLLSSSRSSSPLQLNLLQEELPKPMELSVSADAKPHAEDKRDNDPEDSGNRAALEFAGHSYEDSQLGSGSAASGSGSALSGSLGSSFNETSGHGTGSGKSSKYFASNYSSETSKEEKNQEAEEKGTAYKSKHESARVMMDQTPERVLMNYQMPNRIKEEVLKQDLEKLAVMQKQQPWFTDGQKKELAEVHSWIRTQTVPLQISTQVHERVKKMTVIIPAV</sequence>
<evidence type="ECO:0000256" key="17">
    <source>
        <dbReference type="PROSITE-ProRule" id="PRU00023"/>
    </source>
</evidence>
<dbReference type="FunFam" id="1.20.5.190:FF:000038">
    <property type="entry name" value="calmodulin-binding transcription activator 1 isoform X2"/>
    <property type="match status" value="1"/>
</dbReference>
<evidence type="ECO:0000256" key="4">
    <source>
        <dbReference type="ARBA" id="ARBA00008267"/>
    </source>
</evidence>
<dbReference type="InterPro" id="IPR002110">
    <property type="entry name" value="Ankyrin_rpt"/>
</dbReference>
<keyword evidence="20" id="KW-1133">Transmembrane helix</keyword>
<dbReference type="InterPro" id="IPR050760">
    <property type="entry name" value="Period_circadian_regulator"/>
</dbReference>
<feature type="domain" description="PAS" evidence="21">
    <location>
        <begin position="1751"/>
        <end position="1787"/>
    </location>
</feature>
<dbReference type="InterPro" id="IPR002909">
    <property type="entry name" value="IPT_dom"/>
</dbReference>
<dbReference type="InterPro" id="IPR014756">
    <property type="entry name" value="Ig_E-set"/>
</dbReference>
<dbReference type="Pfam" id="PF01833">
    <property type="entry name" value="TIG"/>
    <property type="match status" value="1"/>
</dbReference>
<evidence type="ECO:0000256" key="6">
    <source>
        <dbReference type="ARBA" id="ARBA00022737"/>
    </source>
</evidence>
<dbReference type="SUPFAM" id="SSF81296">
    <property type="entry name" value="E set domains"/>
    <property type="match status" value="1"/>
</dbReference>
<dbReference type="FunFam" id="1.25.40.20:FF:000165">
    <property type="entry name" value="calmodulin-binding transcription activator 1 isoform X2"/>
    <property type="match status" value="1"/>
</dbReference>
<protein>
    <recommendedName>
        <fullName evidence="16">Calmodulin-binding transcription activator 1</fullName>
    </recommendedName>
</protein>
<name>A0A3M0IY90_HIRRU</name>
<dbReference type="PROSITE" id="PS00417">
    <property type="entry name" value="SYNAPTOBREVIN"/>
    <property type="match status" value="1"/>
</dbReference>
<dbReference type="EMBL" id="QRBI01000235">
    <property type="protein sequence ID" value="RMB91693.1"/>
    <property type="molecule type" value="Genomic_DNA"/>
</dbReference>
<feature type="compositionally biased region" description="Low complexity" evidence="19">
    <location>
        <begin position="2480"/>
        <end position="2516"/>
    </location>
</feature>
<feature type="compositionally biased region" description="Polar residues" evidence="19">
    <location>
        <begin position="2194"/>
        <end position="2219"/>
    </location>
</feature>
<evidence type="ECO:0000256" key="20">
    <source>
        <dbReference type="SAM" id="Phobius"/>
    </source>
</evidence>
<dbReference type="Pfam" id="PF12114">
    <property type="entry name" value="Period_C"/>
    <property type="match status" value="1"/>
</dbReference>
<dbReference type="OrthoDB" id="407555at2759"/>
<feature type="compositionally biased region" description="Low complexity" evidence="19">
    <location>
        <begin position="2241"/>
        <end position="2251"/>
    </location>
</feature>
<organism evidence="23 24">
    <name type="scientific">Hirundo rustica rustica</name>
    <dbReference type="NCBI Taxonomy" id="333673"/>
    <lineage>
        <taxon>Eukaryota</taxon>
        <taxon>Metazoa</taxon>
        <taxon>Chordata</taxon>
        <taxon>Craniata</taxon>
        <taxon>Vertebrata</taxon>
        <taxon>Euteleostomi</taxon>
        <taxon>Archelosauria</taxon>
        <taxon>Archosauria</taxon>
        <taxon>Dinosauria</taxon>
        <taxon>Saurischia</taxon>
        <taxon>Theropoda</taxon>
        <taxon>Coelurosauria</taxon>
        <taxon>Aves</taxon>
        <taxon>Neognathae</taxon>
        <taxon>Neoaves</taxon>
        <taxon>Telluraves</taxon>
        <taxon>Australaves</taxon>
        <taxon>Passeriformes</taxon>
        <taxon>Sylvioidea</taxon>
        <taxon>Hirundinidae</taxon>
        <taxon>Hirundo</taxon>
    </lineage>
</organism>
<evidence type="ECO:0000256" key="2">
    <source>
        <dbReference type="ARBA" id="ARBA00004496"/>
    </source>
</evidence>
<dbReference type="InterPro" id="IPR022728">
    <property type="entry name" value="Period_circadian-like_C"/>
</dbReference>
<dbReference type="GO" id="GO:0005634">
    <property type="term" value="C:nucleus"/>
    <property type="evidence" value="ECO:0007669"/>
    <property type="project" value="UniProtKB-SubCell"/>
</dbReference>
<dbReference type="CDD" id="cd00130">
    <property type="entry name" value="PAS"/>
    <property type="match status" value="1"/>
</dbReference>
<dbReference type="GO" id="GO:0032922">
    <property type="term" value="P:circadian regulation of gene expression"/>
    <property type="evidence" value="ECO:0007669"/>
    <property type="project" value="TreeGrafter"/>
</dbReference>
<evidence type="ECO:0000256" key="16">
    <source>
        <dbReference type="ARBA" id="ARBA00071877"/>
    </source>
</evidence>
<dbReference type="SUPFAM" id="SSF58038">
    <property type="entry name" value="SNARE fusion complex"/>
    <property type="match status" value="1"/>
</dbReference>
<evidence type="ECO:0000313" key="23">
    <source>
        <dbReference type="EMBL" id="RMB91693.1"/>
    </source>
</evidence>
<gene>
    <name evidence="23" type="ORF">DUI87_31923</name>
</gene>
<comment type="function">
    <text evidence="15">Transcriptional activator.</text>
</comment>
<dbReference type="GO" id="GO:0001222">
    <property type="term" value="F:transcription corepressor binding"/>
    <property type="evidence" value="ECO:0007669"/>
    <property type="project" value="TreeGrafter"/>
</dbReference>
<evidence type="ECO:0000256" key="12">
    <source>
        <dbReference type="ARBA" id="ARBA00023242"/>
    </source>
</evidence>
<feature type="region of interest" description="Disordered" evidence="19">
    <location>
        <begin position="384"/>
        <end position="414"/>
    </location>
</feature>
<dbReference type="STRING" id="333673.A0A3M0IY90"/>
<feature type="compositionally biased region" description="Polar residues" evidence="19">
    <location>
        <begin position="135"/>
        <end position="147"/>
    </location>
</feature>
<dbReference type="GO" id="GO:0016192">
    <property type="term" value="P:vesicle-mediated transport"/>
    <property type="evidence" value="ECO:0007669"/>
    <property type="project" value="InterPro"/>
</dbReference>
<dbReference type="SUPFAM" id="SSF48403">
    <property type="entry name" value="Ankyrin repeat"/>
    <property type="match status" value="1"/>
</dbReference>
<comment type="similarity">
    <text evidence="3">Belongs to the synaptobrevin family.</text>
</comment>
<keyword evidence="11" id="KW-0804">Transcription</keyword>
<dbReference type="Gene3D" id="1.20.5.190">
    <property type="match status" value="1"/>
</dbReference>
<dbReference type="Gene3D" id="1.20.5.110">
    <property type="match status" value="1"/>
</dbReference>
<dbReference type="Pfam" id="PF21353">
    <property type="entry name" value="Per3-like_PAS-A"/>
    <property type="match status" value="1"/>
</dbReference>
<dbReference type="Gene3D" id="3.30.450.20">
    <property type="entry name" value="PAS domain"/>
    <property type="match status" value="2"/>
</dbReference>
<evidence type="ECO:0000256" key="14">
    <source>
        <dbReference type="ARBA" id="ARBA00046280"/>
    </source>
</evidence>
<dbReference type="FunFam" id="2.60.40.10:FF:000089">
    <property type="entry name" value="calmodulin-binding transcription activator 2 isoform X1"/>
    <property type="match status" value="1"/>
</dbReference>
<dbReference type="Gene3D" id="1.25.40.20">
    <property type="entry name" value="Ankyrin repeat-containing domain"/>
    <property type="match status" value="1"/>
</dbReference>
<feature type="region of interest" description="Disordered" evidence="19">
    <location>
        <begin position="2194"/>
        <end position="2259"/>
    </location>
</feature>
<dbReference type="PROSITE" id="PS50096">
    <property type="entry name" value="IQ"/>
    <property type="match status" value="1"/>
</dbReference>
<dbReference type="InterPro" id="IPR013655">
    <property type="entry name" value="PAS_fold_3"/>
</dbReference>
<dbReference type="SUPFAM" id="SSF55785">
    <property type="entry name" value="PYP-like sensor domain (PAS domain)"/>
    <property type="match status" value="1"/>
</dbReference>
<feature type="compositionally biased region" description="Basic and acidic residues" evidence="19">
    <location>
        <begin position="2447"/>
        <end position="2457"/>
    </location>
</feature>
<dbReference type="PANTHER" id="PTHR11269:SF13">
    <property type="entry name" value="PERIOD CIRCADIAN PROTEIN HOMOLOG 3"/>
    <property type="match status" value="1"/>
</dbReference>
<keyword evidence="9" id="KW-0090">Biological rhythms</keyword>
<feature type="compositionally biased region" description="Basic and acidic residues" evidence="19">
    <location>
        <begin position="2526"/>
        <end position="2549"/>
    </location>
</feature>
<evidence type="ECO:0000256" key="19">
    <source>
        <dbReference type="SAM" id="MobiDB-lite"/>
    </source>
</evidence>
<keyword evidence="24" id="KW-1185">Reference proteome</keyword>
<dbReference type="Proteomes" id="UP000269221">
    <property type="component" value="Unassembled WGS sequence"/>
</dbReference>
<comment type="similarity">
    <text evidence="4">Belongs to the CAMTA family.</text>
</comment>
<dbReference type="GO" id="GO:0005737">
    <property type="term" value="C:cytoplasm"/>
    <property type="evidence" value="ECO:0007669"/>
    <property type="project" value="UniProtKB-SubCell"/>
</dbReference>
<comment type="caution">
    <text evidence="23">The sequence shown here is derived from an EMBL/GenBank/DDBJ whole genome shotgun (WGS) entry which is preliminary data.</text>
</comment>
<dbReference type="PANTHER" id="PTHR11269">
    <property type="entry name" value="PERIOD CIRCADIAN PROTEIN"/>
    <property type="match status" value="1"/>
</dbReference>